<protein>
    <submittedName>
        <fullName evidence="1">Uncharacterized protein</fullName>
    </submittedName>
</protein>
<reference evidence="1 2" key="1">
    <citation type="submission" date="2023-03" db="EMBL/GenBank/DDBJ databases">
        <title>High recombination rates correlate with genetic variation in Cardiocondyla obscurior ants.</title>
        <authorList>
            <person name="Errbii M."/>
        </authorList>
    </citation>
    <scope>NUCLEOTIDE SEQUENCE [LARGE SCALE GENOMIC DNA]</scope>
    <source>
        <strain evidence="1">Alpha-2009</strain>
        <tissue evidence="1">Whole body</tissue>
    </source>
</reference>
<gene>
    <name evidence="1" type="ORF">PUN28_005860</name>
</gene>
<dbReference type="Proteomes" id="UP001430953">
    <property type="component" value="Unassembled WGS sequence"/>
</dbReference>
<sequence length="229" mass="26339">MRRRDGHSSPSYPAVCSSSLSRNVILNIVGKKKKKLKIKKKKEKSNFHVQRRFYMPLAGSQHRNSMGNVPAGVSQRALLLVDVSIKPATVKIRGVRGEECFRTRDLVRGFLHRAEELDFHRRFWYCHRFQCIAIQGEIAFTPRGIFPALQASQRLSESWQDRSPRGKLRANWSSEISSPRLSSNTAIIMLRNSKPFFYRGRKEQLKGGKGEFNKKKKKGFLGFSLMKLS</sequence>
<keyword evidence="2" id="KW-1185">Reference proteome</keyword>
<comment type="caution">
    <text evidence="1">The sequence shown here is derived from an EMBL/GenBank/DDBJ whole genome shotgun (WGS) entry which is preliminary data.</text>
</comment>
<organism evidence="1 2">
    <name type="scientific">Cardiocondyla obscurior</name>
    <dbReference type="NCBI Taxonomy" id="286306"/>
    <lineage>
        <taxon>Eukaryota</taxon>
        <taxon>Metazoa</taxon>
        <taxon>Ecdysozoa</taxon>
        <taxon>Arthropoda</taxon>
        <taxon>Hexapoda</taxon>
        <taxon>Insecta</taxon>
        <taxon>Pterygota</taxon>
        <taxon>Neoptera</taxon>
        <taxon>Endopterygota</taxon>
        <taxon>Hymenoptera</taxon>
        <taxon>Apocrita</taxon>
        <taxon>Aculeata</taxon>
        <taxon>Formicoidea</taxon>
        <taxon>Formicidae</taxon>
        <taxon>Myrmicinae</taxon>
        <taxon>Cardiocondyla</taxon>
    </lineage>
</organism>
<dbReference type="AlphaFoldDB" id="A0AAW2G833"/>
<accession>A0AAW2G833</accession>
<evidence type="ECO:0000313" key="2">
    <source>
        <dbReference type="Proteomes" id="UP001430953"/>
    </source>
</evidence>
<evidence type="ECO:0000313" key="1">
    <source>
        <dbReference type="EMBL" id="KAL0123625.1"/>
    </source>
</evidence>
<proteinExistence type="predicted"/>
<name>A0AAW2G833_9HYME</name>
<dbReference type="EMBL" id="JADYXP020000005">
    <property type="protein sequence ID" value="KAL0123625.1"/>
    <property type="molecule type" value="Genomic_DNA"/>
</dbReference>